<reference evidence="6" key="1">
    <citation type="submission" date="2019-12" db="EMBL/GenBank/DDBJ databases">
        <authorList>
            <person name="Scholes J."/>
        </authorList>
    </citation>
    <scope>NUCLEOTIDE SEQUENCE</scope>
</reference>
<dbReference type="AlphaFoldDB" id="A0A9N7N6A9"/>
<name>A0A9N7N6A9_STRHE</name>
<dbReference type="PANTHER" id="PTHR35357:SF8">
    <property type="entry name" value="OS01G0111000 PROTEIN"/>
    <property type="match status" value="1"/>
</dbReference>
<evidence type="ECO:0000256" key="1">
    <source>
        <dbReference type="ARBA" id="ARBA00022729"/>
    </source>
</evidence>
<keyword evidence="2" id="KW-1015">Disulfide bond</keyword>
<dbReference type="OrthoDB" id="10346184at2759"/>
<dbReference type="InterPro" id="IPR006501">
    <property type="entry name" value="Pectinesterase_inhib_dom"/>
</dbReference>
<dbReference type="Proteomes" id="UP001153555">
    <property type="component" value="Unassembled WGS sequence"/>
</dbReference>
<keyword evidence="7" id="KW-1185">Reference proteome</keyword>
<evidence type="ECO:0000313" key="7">
    <source>
        <dbReference type="Proteomes" id="UP001153555"/>
    </source>
</evidence>
<evidence type="ECO:0000256" key="3">
    <source>
        <dbReference type="ARBA" id="ARBA00038471"/>
    </source>
</evidence>
<organism evidence="6 7">
    <name type="scientific">Striga hermonthica</name>
    <name type="common">Purple witchweed</name>
    <name type="synonym">Buchnera hermonthica</name>
    <dbReference type="NCBI Taxonomy" id="68872"/>
    <lineage>
        <taxon>Eukaryota</taxon>
        <taxon>Viridiplantae</taxon>
        <taxon>Streptophyta</taxon>
        <taxon>Embryophyta</taxon>
        <taxon>Tracheophyta</taxon>
        <taxon>Spermatophyta</taxon>
        <taxon>Magnoliopsida</taxon>
        <taxon>eudicotyledons</taxon>
        <taxon>Gunneridae</taxon>
        <taxon>Pentapetalae</taxon>
        <taxon>asterids</taxon>
        <taxon>lamiids</taxon>
        <taxon>Lamiales</taxon>
        <taxon>Orobanchaceae</taxon>
        <taxon>Buchnereae</taxon>
        <taxon>Striga</taxon>
    </lineage>
</organism>
<gene>
    <name evidence="6" type="ORF">SHERM_20715</name>
</gene>
<accession>A0A9N7N6A9</accession>
<dbReference type="SUPFAM" id="SSF101148">
    <property type="entry name" value="Plant invertase/pectin methylesterase inhibitor"/>
    <property type="match status" value="1"/>
</dbReference>
<dbReference type="PANTHER" id="PTHR35357">
    <property type="entry name" value="OS02G0537100 PROTEIN"/>
    <property type="match status" value="1"/>
</dbReference>
<keyword evidence="1 4" id="KW-0732">Signal</keyword>
<protein>
    <recommendedName>
        <fullName evidence="5">Pectinesterase inhibitor domain-containing protein</fullName>
    </recommendedName>
</protein>
<feature type="chain" id="PRO_5040160070" description="Pectinesterase inhibitor domain-containing protein" evidence="4">
    <location>
        <begin position="30"/>
        <end position="200"/>
    </location>
</feature>
<feature type="signal peptide" evidence="4">
    <location>
        <begin position="1"/>
        <end position="29"/>
    </location>
</feature>
<evidence type="ECO:0000259" key="5">
    <source>
        <dbReference type="SMART" id="SM00856"/>
    </source>
</evidence>
<dbReference type="GO" id="GO:0004857">
    <property type="term" value="F:enzyme inhibitor activity"/>
    <property type="evidence" value="ECO:0007669"/>
    <property type="project" value="InterPro"/>
</dbReference>
<comment type="caution">
    <text evidence="6">The sequence shown here is derived from an EMBL/GenBank/DDBJ whole genome shotgun (WGS) entry which is preliminary data.</text>
</comment>
<dbReference type="SMART" id="SM00856">
    <property type="entry name" value="PMEI"/>
    <property type="match status" value="1"/>
</dbReference>
<comment type="similarity">
    <text evidence="3">Belongs to the PMEI family.</text>
</comment>
<dbReference type="Pfam" id="PF04043">
    <property type="entry name" value="PMEI"/>
    <property type="match status" value="1"/>
</dbReference>
<dbReference type="NCBIfam" id="TIGR01614">
    <property type="entry name" value="PME_inhib"/>
    <property type="match status" value="1"/>
</dbReference>
<dbReference type="Gene3D" id="1.20.140.40">
    <property type="entry name" value="Invertase/pectin methylesterase inhibitor family protein"/>
    <property type="match status" value="1"/>
</dbReference>
<dbReference type="EMBL" id="CACSLK010024540">
    <property type="protein sequence ID" value="CAA0823564.1"/>
    <property type="molecule type" value="Genomic_DNA"/>
</dbReference>
<dbReference type="InterPro" id="IPR035513">
    <property type="entry name" value="Invertase/methylesterase_inhib"/>
</dbReference>
<sequence>MGCYFPLFIITHAAILFLFPSSPPITTVAGKPNSSTQTCHDNPLVTAVCENVTRTTGYEFCCATFFNDSGAPTDTNIDLAYIAFRTTYAKAIDLLNQILPMIPKRNTNELAAMRKCAGDYNLTLLALATVLEDLDSDTYEEFDVLALYAQGNVSSCDRLLSRASSSSSSAVVRQIRDESGVVMKLVDICCVVARLFQYAG</sequence>
<evidence type="ECO:0000256" key="4">
    <source>
        <dbReference type="SAM" id="SignalP"/>
    </source>
</evidence>
<feature type="domain" description="Pectinesterase inhibitor" evidence="5">
    <location>
        <begin position="40"/>
        <end position="192"/>
    </location>
</feature>
<evidence type="ECO:0000313" key="6">
    <source>
        <dbReference type="EMBL" id="CAA0823564.1"/>
    </source>
</evidence>
<evidence type="ECO:0000256" key="2">
    <source>
        <dbReference type="ARBA" id="ARBA00023157"/>
    </source>
</evidence>
<proteinExistence type="inferred from homology"/>